<evidence type="ECO:0000313" key="1">
    <source>
        <dbReference type="EMBL" id="PRZ43477.1"/>
    </source>
</evidence>
<accession>A0A2T1A4P7</accession>
<dbReference type="RefSeq" id="WP_202862368.1">
    <property type="nucleotide sequence ID" value="NZ_PVUE01000002.1"/>
</dbReference>
<sequence length="300" mass="34493">MSAPVLHAETARSETVVLSRDEWLARQQEYAARVEPLLAPYESRRAAGQTHPIEDFLFIYYVYRPGQLRRWHPGAGVRLRDAADAPHREWPLYRSERDEVSVDAASFVERRSGIMQFVRRLMRSTLDRAGSFGCFGMHEWAMVYRQSEDEVRHNSWPLRLDPGQIAAAVDERDLSCTHFDAFRFFTDAARPLNRRILERDDQLTFEQPGCLHAGMDLYKWAYKLVPLISSDLVLDCFELAQRIRYVDMQASPYDFTSLGVTPIEVDTAAGRTAYAKMQREFTEAAAPLRARLLESVDVIG</sequence>
<dbReference type="AlphaFoldDB" id="A0A2T1A4P7"/>
<proteinExistence type="predicted"/>
<gene>
    <name evidence="1" type="ORF">CLV47_102163</name>
</gene>
<evidence type="ECO:0008006" key="3">
    <source>
        <dbReference type="Google" id="ProtNLM"/>
    </source>
</evidence>
<dbReference type="Proteomes" id="UP000237752">
    <property type="component" value="Unassembled WGS sequence"/>
</dbReference>
<keyword evidence="2" id="KW-1185">Reference proteome</keyword>
<dbReference type="EMBL" id="PVUE01000002">
    <property type="protein sequence ID" value="PRZ43477.1"/>
    <property type="molecule type" value="Genomic_DNA"/>
</dbReference>
<evidence type="ECO:0000313" key="2">
    <source>
        <dbReference type="Proteomes" id="UP000237752"/>
    </source>
</evidence>
<comment type="caution">
    <text evidence="1">The sequence shown here is derived from an EMBL/GenBank/DDBJ whole genome shotgun (WGS) entry which is preliminary data.</text>
</comment>
<name>A0A2T1A4P7_9ACTN</name>
<organism evidence="1 2">
    <name type="scientific">Antricoccus suffuscus</name>
    <dbReference type="NCBI Taxonomy" id="1629062"/>
    <lineage>
        <taxon>Bacteria</taxon>
        <taxon>Bacillati</taxon>
        <taxon>Actinomycetota</taxon>
        <taxon>Actinomycetes</taxon>
        <taxon>Geodermatophilales</taxon>
        <taxon>Antricoccaceae</taxon>
        <taxon>Antricoccus</taxon>
    </lineage>
</organism>
<reference evidence="1 2" key="1">
    <citation type="submission" date="2018-03" db="EMBL/GenBank/DDBJ databases">
        <title>Genomic Encyclopedia of Archaeal and Bacterial Type Strains, Phase II (KMG-II): from individual species to whole genera.</title>
        <authorList>
            <person name="Goeker M."/>
        </authorList>
    </citation>
    <scope>NUCLEOTIDE SEQUENCE [LARGE SCALE GENOMIC DNA]</scope>
    <source>
        <strain evidence="1 2">DSM 100065</strain>
    </source>
</reference>
<protein>
    <recommendedName>
        <fullName evidence="3">3-methyladenine DNA glycosylase</fullName>
    </recommendedName>
</protein>